<keyword evidence="7" id="KW-1185">Reference proteome</keyword>
<name>A0A4S2N4Q8_9PEZI</name>
<dbReference type="InterPro" id="IPR014756">
    <property type="entry name" value="Ig_E-set"/>
</dbReference>
<feature type="compositionally biased region" description="Basic residues" evidence="4">
    <location>
        <begin position="40"/>
        <end position="49"/>
    </location>
</feature>
<feature type="compositionally biased region" description="Polar residues" evidence="4">
    <location>
        <begin position="51"/>
        <end position="66"/>
    </location>
</feature>
<feature type="compositionally biased region" description="Polar residues" evidence="4">
    <location>
        <begin position="144"/>
        <end position="157"/>
    </location>
</feature>
<dbReference type="InParanoid" id="A0A4S2N4Q8"/>
<gene>
    <name evidence="6" type="ORF">EX30DRAFT_357655</name>
</gene>
<feature type="compositionally biased region" description="Polar residues" evidence="4">
    <location>
        <begin position="180"/>
        <end position="190"/>
    </location>
</feature>
<dbReference type="Pfam" id="PF16561">
    <property type="entry name" value="AMPK1_CBM"/>
    <property type="match status" value="1"/>
</dbReference>
<feature type="compositionally biased region" description="Low complexity" evidence="4">
    <location>
        <begin position="11"/>
        <end position="34"/>
    </location>
</feature>
<comment type="similarity">
    <text evidence="2">Belongs to the 5'-AMP-activated protein kinase beta subunit family.</text>
</comment>
<evidence type="ECO:0000256" key="2">
    <source>
        <dbReference type="ARBA" id="ARBA00010926"/>
    </source>
</evidence>
<dbReference type="Pfam" id="PF04739">
    <property type="entry name" value="AMPKBI"/>
    <property type="match status" value="1"/>
</dbReference>
<dbReference type="CDD" id="cd02859">
    <property type="entry name" value="E_set_AMPKbeta_like_N"/>
    <property type="match status" value="1"/>
</dbReference>
<dbReference type="PANTHER" id="PTHR10343">
    <property type="entry name" value="5'-AMP-ACTIVATED PROTEIN KINASE , BETA SUBUNIT"/>
    <property type="match status" value="1"/>
</dbReference>
<dbReference type="GO" id="GO:0005634">
    <property type="term" value="C:nucleus"/>
    <property type="evidence" value="ECO:0007669"/>
    <property type="project" value="TreeGrafter"/>
</dbReference>
<proteinExistence type="inferred from homology"/>
<dbReference type="GO" id="GO:0031588">
    <property type="term" value="C:nucleotide-activated protein kinase complex"/>
    <property type="evidence" value="ECO:0007669"/>
    <property type="project" value="TreeGrafter"/>
</dbReference>
<dbReference type="PANTHER" id="PTHR10343:SF84">
    <property type="entry name" value="5'-AMP-ACTIVATED PROTEIN KINASE SUBUNIT BETA-1"/>
    <property type="match status" value="1"/>
</dbReference>
<dbReference type="Proteomes" id="UP000298138">
    <property type="component" value="Unassembled WGS sequence"/>
</dbReference>
<sequence>MGNNPSRPNVSHHGQSQHGQQTPSSSGSTLQSFTAPRTTASHRARHMYRRNSLQHPPNTPSNSNTLHPDAAHPQYRHPPPPRRESLAEGVVPSNSYNNGPPTREELLEDAATLRQFPTPPVPKSTAAPAAMTFTEIDFGGGGSKSRSTQQTGSTFSQPFAPVTPRPANDTPGPRGRRGSMESTVSMSEPDSASGADARSIPTLVTWPDEGEKVYLTGTFCGWEKRYRLTRQLDENVLSALVPIPPGTHHVKFVVDGEMRTSTSLPTAVDDTGILVNYLEVSADELPPLDRRMSHESTQASGWVEGSPLQLGEVTKKRYTNDIPAYLMEYGNDDDDNDEGPLDGGPPPPSLPMMLQKVILNTSTQMKDDASVLTIPNHAVLNHLATSSIKNHILAVSATTRYKKKYVTTILYKSAGGV</sequence>
<feature type="region of interest" description="Disordered" evidence="4">
    <location>
        <begin position="135"/>
        <end position="198"/>
    </location>
</feature>
<dbReference type="FunCoup" id="A0A4S2N4Q8">
    <property type="interactions" value="416"/>
</dbReference>
<dbReference type="Gene3D" id="2.60.40.10">
    <property type="entry name" value="Immunoglobulins"/>
    <property type="match status" value="1"/>
</dbReference>
<reference evidence="6 7" key="1">
    <citation type="submission" date="2019-04" db="EMBL/GenBank/DDBJ databases">
        <title>Comparative genomics and transcriptomics to analyze fruiting body development in filamentous ascomycetes.</title>
        <authorList>
            <consortium name="DOE Joint Genome Institute"/>
            <person name="Lutkenhaus R."/>
            <person name="Traeger S."/>
            <person name="Breuer J."/>
            <person name="Kuo A."/>
            <person name="Lipzen A."/>
            <person name="Pangilinan J."/>
            <person name="Dilworth D."/>
            <person name="Sandor L."/>
            <person name="Poggeler S."/>
            <person name="Barry K."/>
            <person name="Grigoriev I.V."/>
            <person name="Nowrousian M."/>
        </authorList>
    </citation>
    <scope>NUCLEOTIDE SEQUENCE [LARGE SCALE GENOMIC DNA]</scope>
    <source>
        <strain evidence="6 7">CBS 389.68</strain>
    </source>
</reference>
<feature type="compositionally biased region" description="Acidic residues" evidence="4">
    <location>
        <begin position="330"/>
        <end position="340"/>
    </location>
</feature>
<dbReference type="InterPro" id="IPR032640">
    <property type="entry name" value="AMPK1_CBM"/>
</dbReference>
<dbReference type="SMART" id="SM01010">
    <property type="entry name" value="AMPKBI"/>
    <property type="match status" value="1"/>
</dbReference>
<dbReference type="AlphaFoldDB" id="A0A4S2N4Q8"/>
<protein>
    <submittedName>
        <fullName evidence="6">AMPKBI-domain-containing protein</fullName>
    </submittedName>
</protein>
<feature type="domain" description="Association with the SNF1 complex (ASC)" evidence="5">
    <location>
        <begin position="311"/>
        <end position="414"/>
    </location>
</feature>
<organism evidence="6 7">
    <name type="scientific">Ascodesmis nigricans</name>
    <dbReference type="NCBI Taxonomy" id="341454"/>
    <lineage>
        <taxon>Eukaryota</taxon>
        <taxon>Fungi</taxon>
        <taxon>Dikarya</taxon>
        <taxon>Ascomycota</taxon>
        <taxon>Pezizomycotina</taxon>
        <taxon>Pezizomycetes</taxon>
        <taxon>Pezizales</taxon>
        <taxon>Ascodesmidaceae</taxon>
        <taxon>Ascodesmis</taxon>
    </lineage>
</organism>
<evidence type="ECO:0000259" key="5">
    <source>
        <dbReference type="SMART" id="SM01010"/>
    </source>
</evidence>
<accession>A0A4S2N4Q8</accession>
<dbReference type="STRING" id="341454.A0A4S2N4Q8"/>
<feature type="region of interest" description="Disordered" evidence="4">
    <location>
        <begin position="329"/>
        <end position="349"/>
    </location>
</feature>
<dbReference type="InterPro" id="IPR006828">
    <property type="entry name" value="ASC_dom"/>
</dbReference>
<dbReference type="OrthoDB" id="531008at2759"/>
<feature type="region of interest" description="Disordered" evidence="4">
    <location>
        <begin position="1"/>
        <end position="103"/>
    </location>
</feature>
<dbReference type="InterPro" id="IPR037256">
    <property type="entry name" value="ASC_dom_sf"/>
</dbReference>
<evidence type="ECO:0000256" key="3">
    <source>
        <dbReference type="ARBA" id="ARBA00022490"/>
    </source>
</evidence>
<dbReference type="EMBL" id="ML220113">
    <property type="protein sequence ID" value="TGZ84004.1"/>
    <property type="molecule type" value="Genomic_DNA"/>
</dbReference>
<comment type="subcellular location">
    <subcellularLocation>
        <location evidence="1">Cytoplasm</location>
    </subcellularLocation>
</comment>
<evidence type="ECO:0000313" key="6">
    <source>
        <dbReference type="EMBL" id="TGZ84004.1"/>
    </source>
</evidence>
<dbReference type="FunFam" id="2.60.40.10:FF:000562">
    <property type="entry name" value="Snf1 kinase complex beta-subunit Gal83"/>
    <property type="match status" value="1"/>
</dbReference>
<dbReference type="Gene3D" id="6.20.250.60">
    <property type="match status" value="1"/>
</dbReference>
<dbReference type="InterPro" id="IPR013783">
    <property type="entry name" value="Ig-like_fold"/>
</dbReference>
<evidence type="ECO:0000313" key="7">
    <source>
        <dbReference type="Proteomes" id="UP000298138"/>
    </source>
</evidence>
<dbReference type="GO" id="GO:0007165">
    <property type="term" value="P:signal transduction"/>
    <property type="evidence" value="ECO:0007669"/>
    <property type="project" value="TreeGrafter"/>
</dbReference>
<dbReference type="GO" id="GO:0005737">
    <property type="term" value="C:cytoplasm"/>
    <property type="evidence" value="ECO:0007669"/>
    <property type="project" value="UniProtKB-SubCell"/>
</dbReference>
<dbReference type="SUPFAM" id="SSF160219">
    <property type="entry name" value="AMPKBI-like"/>
    <property type="match status" value="1"/>
</dbReference>
<dbReference type="InterPro" id="IPR050827">
    <property type="entry name" value="CRP1_MDG1_kinase"/>
</dbReference>
<keyword evidence="3" id="KW-0963">Cytoplasm</keyword>
<evidence type="ECO:0000256" key="4">
    <source>
        <dbReference type="SAM" id="MobiDB-lite"/>
    </source>
</evidence>
<dbReference type="GO" id="GO:0019901">
    <property type="term" value="F:protein kinase binding"/>
    <property type="evidence" value="ECO:0007669"/>
    <property type="project" value="TreeGrafter"/>
</dbReference>
<dbReference type="SUPFAM" id="SSF81296">
    <property type="entry name" value="E set domains"/>
    <property type="match status" value="1"/>
</dbReference>
<evidence type="ECO:0000256" key="1">
    <source>
        <dbReference type="ARBA" id="ARBA00004496"/>
    </source>
</evidence>